<name>A0A379YP72_9GAMM</name>
<feature type="transmembrane region" description="Helical" evidence="1">
    <location>
        <begin position="210"/>
        <end position="230"/>
    </location>
</feature>
<feature type="transmembrane region" description="Helical" evidence="1">
    <location>
        <begin position="114"/>
        <end position="133"/>
    </location>
</feature>
<dbReference type="Proteomes" id="UP000255529">
    <property type="component" value="Unassembled WGS sequence"/>
</dbReference>
<dbReference type="EMBL" id="UGYN01000002">
    <property type="protein sequence ID" value="SUI48009.1"/>
    <property type="molecule type" value="Genomic_DNA"/>
</dbReference>
<accession>A0A379YP72</accession>
<dbReference type="Pfam" id="PF13440">
    <property type="entry name" value="Polysacc_synt_3"/>
    <property type="match status" value="1"/>
</dbReference>
<keyword evidence="1" id="KW-1133">Transmembrane helix</keyword>
<feature type="transmembrane region" description="Helical" evidence="1">
    <location>
        <begin position="46"/>
        <end position="69"/>
    </location>
</feature>
<feature type="transmembrane region" description="Helical" evidence="1">
    <location>
        <begin position="90"/>
        <end position="108"/>
    </location>
</feature>
<feature type="transmembrane region" description="Helical" evidence="1">
    <location>
        <begin position="324"/>
        <end position="350"/>
    </location>
</feature>
<feature type="transmembrane region" description="Helical" evidence="1">
    <location>
        <begin position="250"/>
        <end position="273"/>
    </location>
</feature>
<dbReference type="RefSeq" id="WP_115183014.1">
    <property type="nucleotide sequence ID" value="NZ_CAMKID010000001.1"/>
</dbReference>
<dbReference type="AlphaFoldDB" id="A0A379YP72"/>
<sequence>MKLKFIDINIVRNAFWMISEKMVSILGVIFITAYMARYIGPESFGKITFATAIFAITQTLALLGSDTVLFKRISRNPASGTALMFSTNRLRQGCFVLFSAAILIYTGLREDFITFYFCAATFVASFFSLRDVFTIYHDARLESRFNTLANVSGLGSALLVRYLIVYFDLHLYYLAIPIVMVYLIPYLIRHHIYHRRNPRFVAPGRVRRKYVRYLLASGLPLAVSNVSIAIYTRLAQLFLMWFVSAEALGIYSVAITLATAWMFVTDAVITSFFAKIFAYQRDDAMRTAAKLNGLVLAIAAAIVAGIFLLGKPVIVLLYGEQYLAAYPAMGVLAVATLLSALGTLAYKYIVIFSGYGFLSKKMFLVFIINIPLSYCLIRQYGMMGAAYSTLLTELLSLTLLNYFFRRGTVLQMHLRSLNPLTYIRRPVSHING</sequence>
<dbReference type="InterPro" id="IPR052556">
    <property type="entry name" value="PolySynth_Transporter"/>
</dbReference>
<evidence type="ECO:0000256" key="1">
    <source>
        <dbReference type="SAM" id="Phobius"/>
    </source>
</evidence>
<proteinExistence type="predicted"/>
<organism evidence="2 3">
    <name type="scientific">Serratia quinivorans</name>
    <dbReference type="NCBI Taxonomy" id="137545"/>
    <lineage>
        <taxon>Bacteria</taxon>
        <taxon>Pseudomonadati</taxon>
        <taxon>Pseudomonadota</taxon>
        <taxon>Gammaproteobacteria</taxon>
        <taxon>Enterobacterales</taxon>
        <taxon>Yersiniaceae</taxon>
        <taxon>Serratia</taxon>
    </lineage>
</organism>
<protein>
    <submittedName>
        <fullName evidence="2">Polysaccharide biosynthesis protein</fullName>
    </submittedName>
</protein>
<feature type="transmembrane region" description="Helical" evidence="1">
    <location>
        <begin position="386"/>
        <end position="404"/>
    </location>
</feature>
<keyword evidence="1" id="KW-0472">Membrane</keyword>
<dbReference type="PANTHER" id="PTHR43424:SF1">
    <property type="entry name" value="LOCUS PUTATIVE PROTEIN 1-RELATED"/>
    <property type="match status" value="1"/>
</dbReference>
<feature type="transmembrane region" description="Helical" evidence="1">
    <location>
        <begin position="170"/>
        <end position="189"/>
    </location>
</feature>
<feature type="transmembrane region" description="Helical" evidence="1">
    <location>
        <begin position="145"/>
        <end position="164"/>
    </location>
</feature>
<evidence type="ECO:0000313" key="3">
    <source>
        <dbReference type="Proteomes" id="UP000255529"/>
    </source>
</evidence>
<keyword evidence="1" id="KW-0812">Transmembrane</keyword>
<feature type="transmembrane region" description="Helical" evidence="1">
    <location>
        <begin position="294"/>
        <end position="318"/>
    </location>
</feature>
<reference evidence="2 3" key="1">
    <citation type="submission" date="2018-06" db="EMBL/GenBank/DDBJ databases">
        <authorList>
            <consortium name="Pathogen Informatics"/>
            <person name="Doyle S."/>
        </authorList>
    </citation>
    <scope>NUCLEOTIDE SEQUENCE [LARGE SCALE GENOMIC DNA]</scope>
    <source>
        <strain evidence="2 3">NCTC11544</strain>
    </source>
</reference>
<feature type="transmembrane region" description="Helical" evidence="1">
    <location>
        <begin position="21"/>
        <end position="40"/>
    </location>
</feature>
<gene>
    <name evidence="2" type="ORF">NCTC11544_00868</name>
</gene>
<evidence type="ECO:0000313" key="2">
    <source>
        <dbReference type="EMBL" id="SUI48009.1"/>
    </source>
</evidence>
<dbReference type="PANTHER" id="PTHR43424">
    <property type="entry name" value="LOCUS PUTATIVE PROTEIN 1-RELATED"/>
    <property type="match status" value="1"/>
</dbReference>